<evidence type="ECO:0000256" key="10">
    <source>
        <dbReference type="ARBA" id="ARBA00023224"/>
    </source>
</evidence>
<feature type="transmembrane region" description="Helical" evidence="11">
    <location>
        <begin position="755"/>
        <end position="773"/>
    </location>
</feature>
<keyword evidence="4" id="KW-0732">Signal</keyword>
<reference evidence="13 14" key="2">
    <citation type="journal article" date="2024" name="G3 (Bethesda)">
        <title>The genome of the cryopelagic Antarctic bald notothen, Trematomus borchgrevinki.</title>
        <authorList>
            <person name="Rayamajhi N."/>
            <person name="Rivera-Colon A.G."/>
            <person name="Minhas B.F."/>
            <person name="Cheng C.C."/>
            <person name="Catchen J.M."/>
        </authorList>
    </citation>
    <scope>NUCLEOTIDE SEQUENCE [LARGE SCALE GENOMIC DNA]</scope>
    <source>
        <strain evidence="13">AGRC-2024</strain>
    </source>
</reference>
<evidence type="ECO:0000259" key="12">
    <source>
        <dbReference type="PROSITE" id="PS50259"/>
    </source>
</evidence>
<feature type="transmembrane region" description="Helical" evidence="11">
    <location>
        <begin position="710"/>
        <end position="734"/>
    </location>
</feature>
<dbReference type="FunFam" id="2.10.50.30:FF:000003">
    <property type="entry name" value="Vomeronasal 2, receptor 120"/>
    <property type="match status" value="1"/>
</dbReference>
<accession>A0ABD2GWF7</accession>
<evidence type="ECO:0000256" key="7">
    <source>
        <dbReference type="ARBA" id="ARBA00023136"/>
    </source>
</evidence>
<evidence type="ECO:0000256" key="11">
    <source>
        <dbReference type="SAM" id="Phobius"/>
    </source>
</evidence>
<keyword evidence="9" id="KW-0325">Glycoprotein</keyword>
<keyword evidence="5 11" id="KW-1133">Transmembrane helix</keyword>
<dbReference type="Pfam" id="PF07562">
    <property type="entry name" value="NCD3G"/>
    <property type="match status" value="1"/>
</dbReference>
<organism evidence="13 14">
    <name type="scientific">Pagothenia borchgrevinki</name>
    <name type="common">Bald rockcod</name>
    <name type="synonym">Trematomus borchgrevinki</name>
    <dbReference type="NCBI Taxonomy" id="8213"/>
    <lineage>
        <taxon>Eukaryota</taxon>
        <taxon>Metazoa</taxon>
        <taxon>Chordata</taxon>
        <taxon>Craniata</taxon>
        <taxon>Vertebrata</taxon>
        <taxon>Euteleostomi</taxon>
        <taxon>Actinopterygii</taxon>
        <taxon>Neopterygii</taxon>
        <taxon>Teleostei</taxon>
        <taxon>Neoteleostei</taxon>
        <taxon>Acanthomorphata</taxon>
        <taxon>Eupercaria</taxon>
        <taxon>Perciformes</taxon>
        <taxon>Notothenioidei</taxon>
        <taxon>Nototheniidae</taxon>
        <taxon>Pagothenia</taxon>
    </lineage>
</organism>
<dbReference type="InterPro" id="IPR017978">
    <property type="entry name" value="GPCR_3_C"/>
</dbReference>
<sequence>MRGVASILPQCVKLADSEPLALQSGGDVVIGGLFPLHFVAPKPQNSYHSKPQLTPCKGFDHRAFRWMMTMVFAVEEINRNTSLLPGVKLGYRIMDSCDHVHTSLRALMSLISHSKAGMGELKQMVKTEKRLDMPKETLASCLVDYPVPAVIGLASSTPARAVAHTLGPFNIPLVSFFATCTCLTNKDSYPSFLRTVPSDLFQVRGLVQLVTFLNWLWVGTIGTTDDYSQYGIQAFSSQFKKQGGCLAFHLIIPKSPSVTELQDIVNKLQSSTAQVVVVFATEGQLLDLFLELAERNVTGIQWVASEAWVTASLLTSPHFHPLLEGTLGFSFPGVMIPDLEEFLLNVRPSPKPGHEFVNMFWEELFGCRLEFRGEGSKEREADTVNNVELDAFGYKSDSQNNSLSLARPVIGKTTSVKGSTSENYKGAAEKPLCTGSEDLRFTESSYNDVSKVRISYNVYKAVYAIAHALQTLLKSDSAGHSKSFTSSQLLQHLKKVNFTNQFEEKVYFDSNGEPVPLYDIINWQRDSKGKIRFVKVGSYDGSALFRQQLQIDHSTIVWTEGQSQVPISQCSAPCLPGTRQARRLGEPHCCFDCLPCADGEFSNQTGSTECTQCPEYHWPDKEKLKCVAGVEEFLSFHDAMGIILVALTLLGVVLTTIVTVVFHRFRTTPIVKANNSEISFLLLLSLKLCFLCSLVFIGQPSVWTCRLRQATFAISFVLCLSCLLVKTIVVLLAFRANQHASRALKLFGPCQQRSLIICTIAPQVCLCAGWLLGAPSFPFKNPNYQASTGKVRTTVCKSDIFDTILLVVP</sequence>
<dbReference type="Gene3D" id="3.40.50.2300">
    <property type="match status" value="2"/>
</dbReference>
<comment type="caution">
    <text evidence="13">The sequence shown here is derived from an EMBL/GenBank/DDBJ whole genome shotgun (WGS) entry which is preliminary data.</text>
</comment>
<comment type="subcellular location">
    <subcellularLocation>
        <location evidence="1">Cell membrane</location>
        <topology evidence="1">Multi-pass membrane protein</topology>
    </subcellularLocation>
</comment>
<keyword evidence="10" id="KW-0807">Transducer</keyword>
<evidence type="ECO:0000256" key="5">
    <source>
        <dbReference type="ARBA" id="ARBA00022989"/>
    </source>
</evidence>
<name>A0ABD2GWF7_PAGBO</name>
<dbReference type="SUPFAM" id="SSF53822">
    <property type="entry name" value="Periplasmic binding protein-like I"/>
    <property type="match status" value="1"/>
</dbReference>
<keyword evidence="6" id="KW-0297">G-protein coupled receptor</keyword>
<dbReference type="PANTHER" id="PTHR24061:SF579">
    <property type="entry name" value="OLFACTORY RECEPTOR C FAMILY, U1"/>
    <property type="match status" value="1"/>
</dbReference>
<feature type="transmembrane region" description="Helical" evidence="11">
    <location>
        <begin position="639"/>
        <end position="662"/>
    </location>
</feature>
<dbReference type="FunFam" id="3.40.50.2300:FF:000016">
    <property type="entry name" value="Taste 1 receptor member 2"/>
    <property type="match status" value="1"/>
</dbReference>
<keyword evidence="2" id="KW-1003">Cell membrane</keyword>
<gene>
    <name evidence="13" type="ORF">OYC64_007870</name>
</gene>
<evidence type="ECO:0000313" key="13">
    <source>
        <dbReference type="EMBL" id="KAL3057483.1"/>
    </source>
</evidence>
<dbReference type="InterPro" id="IPR000068">
    <property type="entry name" value="GPCR_3_Ca_sens_rcpt-rel"/>
</dbReference>
<proteinExistence type="predicted"/>
<keyword evidence="14" id="KW-1185">Reference proteome</keyword>
<dbReference type="Pfam" id="PF00003">
    <property type="entry name" value="7tm_3"/>
    <property type="match status" value="1"/>
</dbReference>
<dbReference type="InterPro" id="IPR000337">
    <property type="entry name" value="GPCR_3"/>
</dbReference>
<feature type="transmembrane region" description="Helical" evidence="11">
    <location>
        <begin position="678"/>
        <end position="698"/>
    </location>
</feature>
<reference evidence="13 14" key="1">
    <citation type="journal article" date="2022" name="G3 (Bethesda)">
        <title>Evaluating Illumina-, Nanopore-, and PacBio-based genome assembly strategies with the bald notothen, Trematomus borchgrevinki.</title>
        <authorList>
            <person name="Rayamajhi N."/>
            <person name="Cheng C.C."/>
            <person name="Catchen J.M."/>
        </authorList>
    </citation>
    <scope>NUCLEOTIDE SEQUENCE [LARGE SCALE GENOMIC DNA]</scope>
    <source>
        <strain evidence="13">AGRC-2024</strain>
    </source>
</reference>
<evidence type="ECO:0000256" key="4">
    <source>
        <dbReference type="ARBA" id="ARBA00022729"/>
    </source>
</evidence>
<dbReference type="PANTHER" id="PTHR24061">
    <property type="entry name" value="CALCIUM-SENSING RECEPTOR-RELATED"/>
    <property type="match status" value="1"/>
</dbReference>
<dbReference type="Proteomes" id="UP001619887">
    <property type="component" value="Unassembled WGS sequence"/>
</dbReference>
<evidence type="ECO:0000256" key="3">
    <source>
        <dbReference type="ARBA" id="ARBA00022692"/>
    </source>
</evidence>
<dbReference type="PRINTS" id="PR00592">
    <property type="entry name" value="CASENSINGR"/>
</dbReference>
<evidence type="ECO:0000256" key="1">
    <source>
        <dbReference type="ARBA" id="ARBA00004651"/>
    </source>
</evidence>
<dbReference type="AlphaFoldDB" id="A0ABD2GWF7"/>
<evidence type="ECO:0000256" key="6">
    <source>
        <dbReference type="ARBA" id="ARBA00023040"/>
    </source>
</evidence>
<dbReference type="InterPro" id="IPR001828">
    <property type="entry name" value="ANF_lig-bd_rcpt"/>
</dbReference>
<dbReference type="InterPro" id="IPR011500">
    <property type="entry name" value="GPCR_3_9-Cys_dom"/>
</dbReference>
<evidence type="ECO:0000256" key="9">
    <source>
        <dbReference type="ARBA" id="ARBA00023180"/>
    </source>
</evidence>
<dbReference type="InterPro" id="IPR028082">
    <property type="entry name" value="Peripla_BP_I"/>
</dbReference>
<dbReference type="GO" id="GO:0004930">
    <property type="term" value="F:G protein-coupled receptor activity"/>
    <property type="evidence" value="ECO:0007669"/>
    <property type="project" value="UniProtKB-KW"/>
</dbReference>
<dbReference type="EMBL" id="JBIYXZ010002075">
    <property type="protein sequence ID" value="KAL3057483.1"/>
    <property type="molecule type" value="Genomic_DNA"/>
</dbReference>
<evidence type="ECO:0000256" key="8">
    <source>
        <dbReference type="ARBA" id="ARBA00023170"/>
    </source>
</evidence>
<dbReference type="Gene3D" id="2.10.50.30">
    <property type="entry name" value="GPCR, family 3, nine cysteines domain"/>
    <property type="match status" value="1"/>
</dbReference>
<keyword evidence="7 11" id="KW-0472">Membrane</keyword>
<evidence type="ECO:0000256" key="2">
    <source>
        <dbReference type="ARBA" id="ARBA00022475"/>
    </source>
</evidence>
<feature type="domain" description="G-protein coupled receptors family 3 profile" evidence="12">
    <location>
        <begin position="640"/>
        <end position="798"/>
    </location>
</feature>
<keyword evidence="3 11" id="KW-0812">Transmembrane</keyword>
<evidence type="ECO:0000313" key="14">
    <source>
        <dbReference type="Proteomes" id="UP001619887"/>
    </source>
</evidence>
<keyword evidence="8" id="KW-0675">Receptor</keyword>
<dbReference type="PRINTS" id="PR00248">
    <property type="entry name" value="GPCRMGR"/>
</dbReference>
<dbReference type="GO" id="GO:0005886">
    <property type="term" value="C:plasma membrane"/>
    <property type="evidence" value="ECO:0007669"/>
    <property type="project" value="UniProtKB-SubCell"/>
</dbReference>
<dbReference type="InterPro" id="IPR038550">
    <property type="entry name" value="GPCR_3_9-Cys_sf"/>
</dbReference>
<dbReference type="PROSITE" id="PS50259">
    <property type="entry name" value="G_PROTEIN_RECEP_F3_4"/>
    <property type="match status" value="1"/>
</dbReference>
<dbReference type="Pfam" id="PF01094">
    <property type="entry name" value="ANF_receptor"/>
    <property type="match status" value="1"/>
</dbReference>
<protein>
    <recommendedName>
        <fullName evidence="12">G-protein coupled receptors family 3 profile domain-containing protein</fullName>
    </recommendedName>
</protein>